<evidence type="ECO:0000313" key="4">
    <source>
        <dbReference type="Proteomes" id="UP001145021"/>
    </source>
</evidence>
<sequence>MRVHIAQAIISTIALVAFAAADTDYDKFMSSLSYNWQNEFSDLRYQVAQLQKDDPQAYSQLAAQLGLKADANIDVPSQFNADWASKFVQAAGLYTPPAATFDPAQAKPTAADQASQSDLDGNLFASALAAEPTSNENSDGNSSDIEDSPSSHNKSKSKSNISSDSAHHKSTASHDDNSDSDNDAGSEDDGDDDDDDNNTSQQFGNPVVGNLNTDNTPIVPSGQGYSAAQALTISTFPLAMPFVVLSFI</sequence>
<feature type="compositionally biased region" description="Acidic residues" evidence="1">
    <location>
        <begin position="178"/>
        <end position="197"/>
    </location>
</feature>
<evidence type="ECO:0000256" key="2">
    <source>
        <dbReference type="SAM" id="SignalP"/>
    </source>
</evidence>
<dbReference type="Proteomes" id="UP001145021">
    <property type="component" value="Unassembled WGS sequence"/>
</dbReference>
<keyword evidence="2" id="KW-0732">Signal</keyword>
<keyword evidence="4" id="KW-1185">Reference proteome</keyword>
<gene>
    <name evidence="3" type="ORF">LPJ64_005679</name>
</gene>
<feature type="region of interest" description="Disordered" evidence="1">
    <location>
        <begin position="131"/>
        <end position="216"/>
    </location>
</feature>
<reference evidence="3" key="1">
    <citation type="submission" date="2022-07" db="EMBL/GenBank/DDBJ databases">
        <title>Phylogenomic reconstructions and comparative analyses of Kickxellomycotina fungi.</title>
        <authorList>
            <person name="Reynolds N.K."/>
            <person name="Stajich J.E."/>
            <person name="Barry K."/>
            <person name="Grigoriev I.V."/>
            <person name="Crous P."/>
            <person name="Smith M.E."/>
        </authorList>
    </citation>
    <scope>NUCLEOTIDE SEQUENCE</scope>
    <source>
        <strain evidence="3">NBRC 105413</strain>
    </source>
</reference>
<feature type="chain" id="PRO_5040885748" evidence="2">
    <location>
        <begin position="22"/>
        <end position="248"/>
    </location>
</feature>
<name>A0A9W8CHU4_9FUNG</name>
<dbReference type="AlphaFoldDB" id="A0A9W8CHU4"/>
<evidence type="ECO:0000256" key="1">
    <source>
        <dbReference type="SAM" id="MobiDB-lite"/>
    </source>
</evidence>
<proteinExistence type="predicted"/>
<comment type="caution">
    <text evidence="3">The sequence shown here is derived from an EMBL/GenBank/DDBJ whole genome shotgun (WGS) entry which is preliminary data.</text>
</comment>
<organism evidence="3 4">
    <name type="scientific">Coemansia asiatica</name>
    <dbReference type="NCBI Taxonomy" id="1052880"/>
    <lineage>
        <taxon>Eukaryota</taxon>
        <taxon>Fungi</taxon>
        <taxon>Fungi incertae sedis</taxon>
        <taxon>Zoopagomycota</taxon>
        <taxon>Kickxellomycotina</taxon>
        <taxon>Kickxellomycetes</taxon>
        <taxon>Kickxellales</taxon>
        <taxon>Kickxellaceae</taxon>
        <taxon>Coemansia</taxon>
    </lineage>
</organism>
<dbReference type="EMBL" id="JANBOH010000394">
    <property type="protein sequence ID" value="KAJ1642473.1"/>
    <property type="molecule type" value="Genomic_DNA"/>
</dbReference>
<feature type="compositionally biased region" description="Low complexity" evidence="1">
    <location>
        <begin position="148"/>
        <end position="164"/>
    </location>
</feature>
<feature type="signal peptide" evidence="2">
    <location>
        <begin position="1"/>
        <end position="21"/>
    </location>
</feature>
<feature type="compositionally biased region" description="Polar residues" evidence="1">
    <location>
        <begin position="132"/>
        <end position="143"/>
    </location>
</feature>
<protein>
    <submittedName>
        <fullName evidence="3">Uncharacterized protein</fullName>
    </submittedName>
</protein>
<evidence type="ECO:0000313" key="3">
    <source>
        <dbReference type="EMBL" id="KAJ1642473.1"/>
    </source>
</evidence>
<accession>A0A9W8CHU4</accession>